<dbReference type="OMA" id="RMPCLHI"/>
<keyword evidence="5" id="KW-0862">Zinc</keyword>
<dbReference type="GO" id="GO:0061630">
    <property type="term" value="F:ubiquitin protein ligase activity"/>
    <property type="evidence" value="ECO:0000318"/>
    <property type="project" value="GO_Central"/>
</dbReference>
<reference evidence="9" key="1">
    <citation type="journal article" date="2010" name="Nat. Biotechnol.">
        <title>Draft genome sequence of the oilseed species Ricinus communis.</title>
        <authorList>
            <person name="Chan A.P."/>
            <person name="Crabtree J."/>
            <person name="Zhao Q."/>
            <person name="Lorenzi H."/>
            <person name="Orvis J."/>
            <person name="Puiu D."/>
            <person name="Melake-Berhan A."/>
            <person name="Jones K.M."/>
            <person name="Redman J."/>
            <person name="Chen G."/>
            <person name="Cahoon E.B."/>
            <person name="Gedil M."/>
            <person name="Stanke M."/>
            <person name="Haas B.J."/>
            <person name="Wortman J.R."/>
            <person name="Fraser-Liggett C.M."/>
            <person name="Ravel J."/>
            <person name="Rabinowicz P.D."/>
        </authorList>
    </citation>
    <scope>NUCLEOTIDE SEQUENCE [LARGE SCALE GENOMIC DNA]</scope>
    <source>
        <strain evidence="9">cv. Hale</strain>
    </source>
</reference>
<evidence type="ECO:0000256" key="3">
    <source>
        <dbReference type="ARBA" id="ARBA00022723"/>
    </source>
</evidence>
<name>B9S562_RICCO</name>
<keyword evidence="3" id="KW-0479">Metal-binding</keyword>
<evidence type="ECO:0000256" key="5">
    <source>
        <dbReference type="ARBA" id="ARBA00022833"/>
    </source>
</evidence>
<evidence type="ECO:0000256" key="6">
    <source>
        <dbReference type="PROSITE-ProRule" id="PRU00175"/>
    </source>
</evidence>
<dbReference type="InterPro" id="IPR001841">
    <property type="entry name" value="Znf_RING"/>
</dbReference>
<dbReference type="EMBL" id="EQ973868">
    <property type="protein sequence ID" value="EEF41282.1"/>
    <property type="molecule type" value="Genomic_DNA"/>
</dbReference>
<evidence type="ECO:0000313" key="9">
    <source>
        <dbReference type="Proteomes" id="UP000008311"/>
    </source>
</evidence>
<proteinExistence type="predicted"/>
<sequence length="223" mass="25251">MPFLIGRTQRFLFFEDVKMKATGNNKSTITFTITSDSTHKRIHMLEPDVRLSFEAISITTTNVQVDERDFLASGSDEEAYSKISDLLASLAINPSDKQIIGYKLIKEARILSRRNSWSGCNKLINVEMKLITTYWWQGTVPASCSSVADLGKGRFEEFASEDSYGGERSCSICLEEFQAVSEVKRMPCLHIFHGSCIDQWLNKSHHCPLCRFKMPASCVDLMQ</sequence>
<dbReference type="OrthoDB" id="4348522at2759"/>
<dbReference type="PROSITE" id="PS50089">
    <property type="entry name" value="ZF_RING_2"/>
    <property type="match status" value="1"/>
</dbReference>
<dbReference type="GO" id="GO:0016567">
    <property type="term" value="P:protein ubiquitination"/>
    <property type="evidence" value="ECO:0000318"/>
    <property type="project" value="GO_Central"/>
</dbReference>
<protein>
    <recommendedName>
        <fullName evidence="2">RING-type E3 ubiquitin transferase</fullName>
        <ecNumber evidence="2">2.3.2.27</ecNumber>
    </recommendedName>
</protein>
<evidence type="ECO:0000256" key="1">
    <source>
        <dbReference type="ARBA" id="ARBA00000900"/>
    </source>
</evidence>
<evidence type="ECO:0000256" key="2">
    <source>
        <dbReference type="ARBA" id="ARBA00012483"/>
    </source>
</evidence>
<keyword evidence="4 6" id="KW-0863">Zinc-finger</keyword>
<dbReference type="KEGG" id="rcu:8262758"/>
<keyword evidence="9" id="KW-1185">Reference proteome</keyword>
<dbReference type="GO" id="GO:0005737">
    <property type="term" value="C:cytoplasm"/>
    <property type="evidence" value="ECO:0000318"/>
    <property type="project" value="GO_Central"/>
</dbReference>
<accession>B9S562</accession>
<gene>
    <name evidence="8" type="ORF">RCOM_1721630</name>
</gene>
<dbReference type="Gene3D" id="3.30.40.10">
    <property type="entry name" value="Zinc/RING finger domain, C3HC4 (zinc finger)"/>
    <property type="match status" value="1"/>
</dbReference>
<evidence type="ECO:0000259" key="7">
    <source>
        <dbReference type="PROSITE" id="PS50089"/>
    </source>
</evidence>
<dbReference type="eggNOG" id="KOG0800">
    <property type="taxonomic scope" value="Eukaryota"/>
</dbReference>
<dbReference type="InterPro" id="IPR013083">
    <property type="entry name" value="Znf_RING/FYVE/PHD"/>
</dbReference>
<evidence type="ECO:0000313" key="8">
    <source>
        <dbReference type="EMBL" id="EEF41282.1"/>
    </source>
</evidence>
<comment type="catalytic activity">
    <reaction evidence="1">
        <text>S-ubiquitinyl-[E2 ubiquitin-conjugating enzyme]-L-cysteine + [acceptor protein]-L-lysine = [E2 ubiquitin-conjugating enzyme]-L-cysteine + N(6)-ubiquitinyl-[acceptor protein]-L-lysine.</text>
        <dbReference type="EC" id="2.3.2.27"/>
    </reaction>
</comment>
<dbReference type="GO" id="GO:0008270">
    <property type="term" value="F:zinc ion binding"/>
    <property type="evidence" value="ECO:0007669"/>
    <property type="project" value="UniProtKB-KW"/>
</dbReference>
<dbReference type="Pfam" id="PF13639">
    <property type="entry name" value="zf-RING_2"/>
    <property type="match status" value="1"/>
</dbReference>
<feature type="domain" description="RING-type" evidence="7">
    <location>
        <begin position="170"/>
        <end position="211"/>
    </location>
</feature>
<dbReference type="STRING" id="3988.B9S562"/>
<dbReference type="PANTHER" id="PTHR15710">
    <property type="entry name" value="E3 UBIQUITIN-PROTEIN LIGASE PRAJA"/>
    <property type="match status" value="1"/>
</dbReference>
<dbReference type="EC" id="2.3.2.27" evidence="2"/>
<dbReference type="AlphaFoldDB" id="B9S562"/>
<dbReference type="InParanoid" id="B9S562"/>
<dbReference type="SMART" id="SM00184">
    <property type="entry name" value="RING"/>
    <property type="match status" value="1"/>
</dbReference>
<organism evidence="8 9">
    <name type="scientific">Ricinus communis</name>
    <name type="common">Castor bean</name>
    <dbReference type="NCBI Taxonomy" id="3988"/>
    <lineage>
        <taxon>Eukaryota</taxon>
        <taxon>Viridiplantae</taxon>
        <taxon>Streptophyta</taxon>
        <taxon>Embryophyta</taxon>
        <taxon>Tracheophyta</taxon>
        <taxon>Spermatophyta</taxon>
        <taxon>Magnoliopsida</taxon>
        <taxon>eudicotyledons</taxon>
        <taxon>Gunneridae</taxon>
        <taxon>Pentapetalae</taxon>
        <taxon>rosids</taxon>
        <taxon>fabids</taxon>
        <taxon>Malpighiales</taxon>
        <taxon>Euphorbiaceae</taxon>
        <taxon>Acalyphoideae</taxon>
        <taxon>Acalypheae</taxon>
        <taxon>Ricinus</taxon>
    </lineage>
</organism>
<dbReference type="Proteomes" id="UP000008311">
    <property type="component" value="Unassembled WGS sequence"/>
</dbReference>
<dbReference type="SUPFAM" id="SSF57850">
    <property type="entry name" value="RING/U-box"/>
    <property type="match status" value="1"/>
</dbReference>
<evidence type="ECO:0000256" key="4">
    <source>
        <dbReference type="ARBA" id="ARBA00022771"/>
    </source>
</evidence>
<dbReference type="PANTHER" id="PTHR15710:SF124">
    <property type="entry name" value="RING-TYPE DOMAIN-CONTAINING PROTEIN"/>
    <property type="match status" value="1"/>
</dbReference>